<proteinExistence type="predicted"/>
<dbReference type="InterPro" id="IPR020422">
    <property type="entry name" value="TYR_PHOSPHATASE_DUAL_dom"/>
</dbReference>
<dbReference type="FunFam" id="3.90.190.10:FF:000157">
    <property type="entry name" value="Protein-tyrosine phosphatase"/>
    <property type="match status" value="1"/>
</dbReference>
<dbReference type="AlphaFoldDB" id="A0A976FEN6"/>
<dbReference type="InterPro" id="IPR000387">
    <property type="entry name" value="Tyr_Pase_dom"/>
</dbReference>
<comment type="caution">
    <text evidence="5">The sequence shown here is derived from an EMBL/GenBank/DDBJ whole genome shotgun (WGS) entry which is preliminary data.</text>
</comment>
<protein>
    <recommendedName>
        <fullName evidence="7">Protein-tyrosine-phosphatase</fullName>
    </recommendedName>
</protein>
<dbReference type="Proteomes" id="UP000294530">
    <property type="component" value="Unassembled WGS sequence"/>
</dbReference>
<evidence type="ECO:0000259" key="3">
    <source>
        <dbReference type="PROSITE" id="PS50054"/>
    </source>
</evidence>
<dbReference type="PROSITE" id="PS00383">
    <property type="entry name" value="TYR_PHOSPHATASE_1"/>
    <property type="match status" value="1"/>
</dbReference>
<name>A0A976FEN6_BRELC</name>
<dbReference type="GO" id="GO:0004721">
    <property type="term" value="F:phosphoprotein phosphatase activity"/>
    <property type="evidence" value="ECO:0007669"/>
    <property type="project" value="UniProtKB-KW"/>
</dbReference>
<gene>
    <name evidence="5" type="ORF">CCR75_000692</name>
</gene>
<keyword evidence="6" id="KW-1185">Reference proteome</keyword>
<dbReference type="Pfam" id="PF00782">
    <property type="entry name" value="DSPc"/>
    <property type="match status" value="1"/>
</dbReference>
<reference evidence="5 6" key="1">
    <citation type="journal article" date="2021" name="Genome Biol.">
        <title>AFLAP: assembly-free linkage analysis pipeline using k-mers from genome sequencing data.</title>
        <authorList>
            <person name="Fletcher K."/>
            <person name="Zhang L."/>
            <person name="Gil J."/>
            <person name="Han R."/>
            <person name="Cavanaugh K."/>
            <person name="Michelmore R."/>
        </authorList>
    </citation>
    <scope>NUCLEOTIDE SEQUENCE [LARGE SCALE GENOMIC DNA]</scope>
    <source>
        <strain evidence="5 6">SF5</strain>
    </source>
</reference>
<dbReference type="InterPro" id="IPR029021">
    <property type="entry name" value="Prot-tyrosine_phosphatase-like"/>
</dbReference>
<dbReference type="RefSeq" id="XP_067814785.1">
    <property type="nucleotide sequence ID" value="XM_067958798.1"/>
</dbReference>
<evidence type="ECO:0000313" key="5">
    <source>
        <dbReference type="EMBL" id="TDH65286.1"/>
    </source>
</evidence>
<evidence type="ECO:0000313" key="6">
    <source>
        <dbReference type="Proteomes" id="UP000294530"/>
    </source>
</evidence>
<dbReference type="KEGG" id="blac:94344469"/>
<dbReference type="InterPro" id="IPR016130">
    <property type="entry name" value="Tyr_Pase_AS"/>
</dbReference>
<evidence type="ECO:0008006" key="7">
    <source>
        <dbReference type="Google" id="ProtNLM"/>
    </source>
</evidence>
<dbReference type="EMBL" id="SHOA02000001">
    <property type="protein sequence ID" value="TDH65286.1"/>
    <property type="molecule type" value="Genomic_DNA"/>
</dbReference>
<dbReference type="PROSITE" id="PS50056">
    <property type="entry name" value="TYR_PHOSPHATASE_2"/>
    <property type="match status" value="1"/>
</dbReference>
<dbReference type="SUPFAM" id="SSF52799">
    <property type="entry name" value="(Phosphotyrosine protein) phosphatases II"/>
    <property type="match status" value="1"/>
</dbReference>
<dbReference type="GeneID" id="94344469"/>
<keyword evidence="1" id="KW-0378">Hydrolase</keyword>
<sequence length="193" mass="22241">MKIMSASSSLVFHVTLLYNLLLRHERRRPWWSHIEPKLMLGALPLQNKSHMEQLVKGEGVKAVVTMNQPFELLPNLISTPVSPEEWKKARIAQCFGPTDDFSSPSLETLERCVNFVYENVIQQKITYVHCKAGRGRSTIVVVAFLVQYRSLSVEEAYQFVKSKRPHVRLHSKQRRVLCEFEGNHRLHTFGGKA</sequence>
<dbReference type="PANTHER" id="PTHR46274:SF6">
    <property type="entry name" value="TYR_PHOSPHATASE_2 DOMAIN-CONTAINING PROTEIN"/>
    <property type="match status" value="1"/>
</dbReference>
<evidence type="ECO:0000259" key="4">
    <source>
        <dbReference type="PROSITE" id="PS50056"/>
    </source>
</evidence>
<keyword evidence="2" id="KW-0904">Protein phosphatase</keyword>
<feature type="domain" description="Tyrosine specific protein phosphatases" evidence="4">
    <location>
        <begin position="107"/>
        <end position="175"/>
    </location>
</feature>
<dbReference type="Gene3D" id="3.90.190.10">
    <property type="entry name" value="Protein tyrosine phosphatase superfamily"/>
    <property type="match status" value="1"/>
</dbReference>
<evidence type="ECO:0000256" key="1">
    <source>
        <dbReference type="ARBA" id="ARBA00022801"/>
    </source>
</evidence>
<dbReference type="PROSITE" id="PS50054">
    <property type="entry name" value="TYR_PHOSPHATASE_DUAL"/>
    <property type="match status" value="1"/>
</dbReference>
<accession>A0A976FEN6</accession>
<feature type="domain" description="Tyrosine-protein phosphatase" evidence="3">
    <location>
        <begin position="30"/>
        <end position="186"/>
    </location>
</feature>
<dbReference type="InterPro" id="IPR000340">
    <property type="entry name" value="Dual-sp_phosphatase_cat-dom"/>
</dbReference>
<evidence type="ECO:0000256" key="2">
    <source>
        <dbReference type="ARBA" id="ARBA00022912"/>
    </source>
</evidence>
<dbReference type="OrthoDB" id="273181at2759"/>
<dbReference type="PANTHER" id="PTHR46274">
    <property type="entry name" value="PHOSPHATIDYLINOSITOL PHOSPHATASE"/>
    <property type="match status" value="1"/>
</dbReference>
<dbReference type="SMART" id="SM00195">
    <property type="entry name" value="DSPc"/>
    <property type="match status" value="1"/>
</dbReference>
<organism evidence="5 6">
    <name type="scientific">Bremia lactucae</name>
    <name type="common">Lettuce downy mildew</name>
    <dbReference type="NCBI Taxonomy" id="4779"/>
    <lineage>
        <taxon>Eukaryota</taxon>
        <taxon>Sar</taxon>
        <taxon>Stramenopiles</taxon>
        <taxon>Oomycota</taxon>
        <taxon>Peronosporomycetes</taxon>
        <taxon>Peronosporales</taxon>
        <taxon>Peronosporaceae</taxon>
        <taxon>Bremia</taxon>
    </lineage>
</organism>